<dbReference type="NCBIfam" id="TIGR03617">
    <property type="entry name" value="F420_MSMEG_2256"/>
    <property type="match status" value="1"/>
</dbReference>
<dbReference type="Gene3D" id="3.20.20.30">
    <property type="entry name" value="Luciferase-like domain"/>
    <property type="match status" value="1"/>
</dbReference>
<dbReference type="EC" id="1.-.-.-" evidence="2"/>
<feature type="domain" description="Luciferase-like" evidence="1">
    <location>
        <begin position="6"/>
        <end position="305"/>
    </location>
</feature>
<dbReference type="InterPro" id="IPR036661">
    <property type="entry name" value="Luciferase-like_sf"/>
</dbReference>
<dbReference type="Pfam" id="PF00296">
    <property type="entry name" value="Bac_luciferase"/>
    <property type="match status" value="1"/>
</dbReference>
<dbReference type="GO" id="GO:0016705">
    <property type="term" value="F:oxidoreductase activity, acting on paired donors, with incorporation or reduction of molecular oxygen"/>
    <property type="evidence" value="ECO:0007669"/>
    <property type="project" value="InterPro"/>
</dbReference>
<dbReference type="PANTHER" id="PTHR43244:SF2">
    <property type="entry name" value="CONSERVED HYPOTHETICAL ALANINE AND PROLINE-RICH PROTEIN"/>
    <property type="match status" value="1"/>
</dbReference>
<dbReference type="InterPro" id="IPR050564">
    <property type="entry name" value="F420-G6PD/mer"/>
</dbReference>
<protein>
    <submittedName>
        <fullName evidence="2">TIGR03617 family F420-dependent LLM class oxidoreductase</fullName>
        <ecNumber evidence="2">1.-.-.-</ecNumber>
    </submittedName>
</protein>
<dbReference type="CDD" id="cd01097">
    <property type="entry name" value="Tetrahydromethanopterin_reductase"/>
    <property type="match status" value="1"/>
</dbReference>
<dbReference type="PANTHER" id="PTHR43244">
    <property type="match status" value="1"/>
</dbReference>
<dbReference type="Proteomes" id="UP000754644">
    <property type="component" value="Unassembled WGS sequence"/>
</dbReference>
<dbReference type="EMBL" id="JABMOJ010000390">
    <property type="protein sequence ID" value="NQV65761.1"/>
    <property type="molecule type" value="Genomic_DNA"/>
</dbReference>
<gene>
    <name evidence="2" type="ORF">HQ497_10390</name>
</gene>
<evidence type="ECO:0000313" key="2">
    <source>
        <dbReference type="EMBL" id="NQV65761.1"/>
    </source>
</evidence>
<dbReference type="AlphaFoldDB" id="A0A973AAH0"/>
<keyword evidence="2" id="KW-0560">Oxidoreductase</keyword>
<sequence>MKVDSHLSADWHKIPAQVKEIEAQGYDGAGTAEMNHDPFFPLMLAAEHSERIQVYTSIAVAFARSPMILANIGHDLNAYSRGRFTMGLGSQIRPHITKRFSMPWGAPAEQMKELVQAMRAIWANWYDGVPLDFTGKYYNHTLMTPAFTPENKEFGAPRVILAAVGPVMTRVAGEVADGLIIHPFSNEKYIREVTLPAVDEGLRRSGRSRKDFEISYSPFIISGKDEATFEAQKLAAKNRIAFYGSTPAYKGVMGVHGWGDMQPELNAMSKQGQWQAMGQLITDEMLNTFGVMGEPDTLVAEIQRCYGDIADRTGGGFTFVDTDQRLQMIADLRAG</sequence>
<name>A0A973AAH0_9GAMM</name>
<reference evidence="2" key="1">
    <citation type="submission" date="2020-05" db="EMBL/GenBank/DDBJ databases">
        <title>Sulfur intermediates as new biogeochemical hubs in an aquatic model microbial ecosystem.</title>
        <authorList>
            <person name="Vigneron A."/>
        </authorList>
    </citation>
    <scope>NUCLEOTIDE SEQUENCE</scope>
    <source>
        <strain evidence="2">Bin.250</strain>
    </source>
</reference>
<comment type="caution">
    <text evidence="2">The sequence shown here is derived from an EMBL/GenBank/DDBJ whole genome shotgun (WGS) entry which is preliminary data.</text>
</comment>
<dbReference type="SUPFAM" id="SSF51679">
    <property type="entry name" value="Bacterial luciferase-like"/>
    <property type="match status" value="1"/>
</dbReference>
<evidence type="ECO:0000259" key="1">
    <source>
        <dbReference type="Pfam" id="PF00296"/>
    </source>
</evidence>
<accession>A0A973AAH0</accession>
<dbReference type="InterPro" id="IPR019919">
    <property type="entry name" value="Lucif-like_OxRdtase_MSMEG_2256"/>
</dbReference>
<dbReference type="InterPro" id="IPR011251">
    <property type="entry name" value="Luciferase-like_dom"/>
</dbReference>
<proteinExistence type="predicted"/>
<organism evidence="2 3">
    <name type="scientific">SAR86 cluster bacterium</name>
    <dbReference type="NCBI Taxonomy" id="2030880"/>
    <lineage>
        <taxon>Bacteria</taxon>
        <taxon>Pseudomonadati</taxon>
        <taxon>Pseudomonadota</taxon>
        <taxon>Gammaproteobacteria</taxon>
        <taxon>SAR86 cluster</taxon>
    </lineage>
</organism>
<evidence type="ECO:0000313" key="3">
    <source>
        <dbReference type="Proteomes" id="UP000754644"/>
    </source>
</evidence>